<dbReference type="InterPro" id="IPR016195">
    <property type="entry name" value="Pol/histidinol_Pase-like"/>
</dbReference>
<evidence type="ECO:0000313" key="9">
    <source>
        <dbReference type="EMBL" id="CAI9935890.1"/>
    </source>
</evidence>
<dbReference type="EMBL" id="CATOUU010000627">
    <property type="protein sequence ID" value="CAI9935890.1"/>
    <property type="molecule type" value="Genomic_DNA"/>
</dbReference>
<evidence type="ECO:0000313" key="11">
    <source>
        <dbReference type="Proteomes" id="UP001642409"/>
    </source>
</evidence>
<evidence type="ECO:0000256" key="3">
    <source>
        <dbReference type="ARBA" id="ARBA00013085"/>
    </source>
</evidence>
<comment type="similarity">
    <text evidence="2">Belongs to the PHP hydrolase family. HisK subfamily.</text>
</comment>
<reference evidence="10 11" key="2">
    <citation type="submission" date="2024-07" db="EMBL/GenBank/DDBJ databases">
        <authorList>
            <person name="Akdeniz Z."/>
        </authorList>
    </citation>
    <scope>NUCLEOTIDE SEQUENCE [LARGE SCALE GENOMIC DNA]</scope>
</reference>
<reference evidence="9" key="1">
    <citation type="submission" date="2023-06" db="EMBL/GenBank/DDBJ databases">
        <authorList>
            <person name="Kurt Z."/>
        </authorList>
    </citation>
    <scope>NUCLEOTIDE SEQUENCE</scope>
</reference>
<dbReference type="Pfam" id="PF02811">
    <property type="entry name" value="PHP"/>
    <property type="match status" value="1"/>
</dbReference>
<evidence type="ECO:0000313" key="10">
    <source>
        <dbReference type="EMBL" id="CAL6035796.1"/>
    </source>
</evidence>
<evidence type="ECO:0000256" key="1">
    <source>
        <dbReference type="ARBA" id="ARBA00004970"/>
    </source>
</evidence>
<organism evidence="9">
    <name type="scientific">Hexamita inflata</name>
    <dbReference type="NCBI Taxonomy" id="28002"/>
    <lineage>
        <taxon>Eukaryota</taxon>
        <taxon>Metamonada</taxon>
        <taxon>Diplomonadida</taxon>
        <taxon>Hexamitidae</taxon>
        <taxon>Hexamitinae</taxon>
        <taxon>Hexamita</taxon>
    </lineage>
</organism>
<dbReference type="GO" id="GO:0004401">
    <property type="term" value="F:histidinol-phosphatase activity"/>
    <property type="evidence" value="ECO:0007669"/>
    <property type="project" value="UniProtKB-EC"/>
</dbReference>
<evidence type="ECO:0000256" key="4">
    <source>
        <dbReference type="ARBA" id="ARBA00022605"/>
    </source>
</evidence>
<evidence type="ECO:0000256" key="5">
    <source>
        <dbReference type="ARBA" id="ARBA00022801"/>
    </source>
</evidence>
<dbReference type="AlphaFoldDB" id="A0AA86TZG9"/>
<evidence type="ECO:0000256" key="6">
    <source>
        <dbReference type="ARBA" id="ARBA00023102"/>
    </source>
</evidence>
<name>A0AA86TZG9_9EUKA</name>
<evidence type="ECO:0000259" key="8">
    <source>
        <dbReference type="Pfam" id="PF02811"/>
    </source>
</evidence>
<gene>
    <name evidence="9" type="ORF">HINF_LOCUS23535</name>
    <name evidence="10" type="ORF">HINF_LOCUS36101</name>
</gene>
<comment type="caution">
    <text evidence="9">The sequence shown here is derived from an EMBL/GenBank/DDBJ whole genome shotgun (WGS) entry which is preliminary data.</text>
</comment>
<accession>A0AA86TZG9</accession>
<dbReference type="InterPro" id="IPR004013">
    <property type="entry name" value="PHP_dom"/>
</dbReference>
<keyword evidence="6" id="KW-0368">Histidine biosynthesis</keyword>
<comment type="pathway">
    <text evidence="1">Amino-acid biosynthesis; L-histidine biosynthesis; L-histidine from 5-phospho-alpha-D-ribose 1-diphosphate: step 8/9.</text>
</comment>
<comment type="catalytic activity">
    <reaction evidence="7">
        <text>L-histidinol phosphate + H2O = L-histidinol + phosphate</text>
        <dbReference type="Rhea" id="RHEA:14465"/>
        <dbReference type="ChEBI" id="CHEBI:15377"/>
        <dbReference type="ChEBI" id="CHEBI:43474"/>
        <dbReference type="ChEBI" id="CHEBI:57699"/>
        <dbReference type="ChEBI" id="CHEBI:57980"/>
        <dbReference type="EC" id="3.1.3.15"/>
    </reaction>
</comment>
<dbReference type="InterPro" id="IPR010140">
    <property type="entry name" value="Histidinol_P_phosphatase_HisJ"/>
</dbReference>
<dbReference type="Proteomes" id="UP001642409">
    <property type="component" value="Unassembled WGS sequence"/>
</dbReference>
<keyword evidence="11" id="KW-1185">Reference proteome</keyword>
<keyword evidence="4" id="KW-0028">Amino-acid biosynthesis</keyword>
<evidence type="ECO:0000256" key="2">
    <source>
        <dbReference type="ARBA" id="ARBA00009152"/>
    </source>
</evidence>
<proteinExistence type="inferred from homology"/>
<protein>
    <recommendedName>
        <fullName evidence="3">histidinol-phosphatase</fullName>
        <ecNumber evidence="3">3.1.3.15</ecNumber>
    </recommendedName>
</protein>
<dbReference type="Gene3D" id="3.20.20.140">
    <property type="entry name" value="Metal-dependent hydrolases"/>
    <property type="match status" value="1"/>
</dbReference>
<dbReference type="PANTHER" id="PTHR21039">
    <property type="entry name" value="HISTIDINOL PHOSPHATASE-RELATED"/>
    <property type="match status" value="1"/>
</dbReference>
<dbReference type="EC" id="3.1.3.15" evidence="3"/>
<dbReference type="GO" id="GO:0000105">
    <property type="term" value="P:L-histidine biosynthetic process"/>
    <property type="evidence" value="ECO:0007669"/>
    <property type="project" value="UniProtKB-KW"/>
</dbReference>
<evidence type="ECO:0000256" key="7">
    <source>
        <dbReference type="ARBA" id="ARBA00049158"/>
    </source>
</evidence>
<dbReference type="SUPFAM" id="SSF89550">
    <property type="entry name" value="PHP domain-like"/>
    <property type="match status" value="1"/>
</dbReference>
<keyword evidence="5" id="KW-0378">Hydrolase</keyword>
<sequence>MLIDTHSHTYLCKHAQLVYPEAFLHIAKQMGFTHFVFCDHNPFPGDKYDLIHRMTLDELNLFNEMYEKQVRMSKEKDLPVPFKYLEVDWQPFDNQASIDFVNAYLADFDCVLGSLHFNSEQEKAFMESASVDEYLALFQAQWLAAVDSSLFQIMTHFDFFSFYNKKIYELIKTESGLKQIEDFVIQTVLKTENKNFLLEINTSAYKNGPEFKTFPTKRVISELFKQGVKFCVGSDSHFIKQVGQQFKSVFESLIEIGVTDLYYVEKKTIKSYKLADAMKLYKAIDMQEVARIQEEFKLK</sequence>
<dbReference type="EMBL" id="CAXDID020000132">
    <property type="protein sequence ID" value="CAL6035796.1"/>
    <property type="molecule type" value="Genomic_DNA"/>
</dbReference>
<dbReference type="GO" id="GO:0005737">
    <property type="term" value="C:cytoplasm"/>
    <property type="evidence" value="ECO:0007669"/>
    <property type="project" value="TreeGrafter"/>
</dbReference>
<feature type="domain" description="PHP" evidence="8">
    <location>
        <begin position="4"/>
        <end position="203"/>
    </location>
</feature>
<dbReference type="PANTHER" id="PTHR21039:SF0">
    <property type="entry name" value="HISTIDINOL-PHOSPHATASE"/>
    <property type="match status" value="1"/>
</dbReference>